<sequence length="606" mass="68801">MATNFNSAVQSQNAFNYNQNSDPKFWIYESKKSINSTNEGQFSHLGSDSSASPTPSPAYNALLHSNNGSLGSRNGFEKNIMDGQMYGNLNNEMNYEFFSGSDNRKDFDNMSSGLNSNSFCNMYENSQNKFSVLGTTNSLDSAISKNKCLASNFDEFSLYNDRNMKYDSSDFEFKRVNYENNINSRKSKPIESIWSISSNSSESPSPILHQDGRSFNTSFSPSALSKNLNNSNLMRKNEYNRFENNSPKSMFNNNIGMNTILNDFSIRRNNSIFNRCNSIGSNGSAGGVIGASNNNSGNNSYSNLKNSNITNNSVRNDHNEQYLSGIYTESYSNQCLDYDGRRFSSWSDTTAFDENQANQEKTAYNMHSEVYGKNMPNSHTNQENLIKMFGIDARPFGLDNLYTTNSNESLESSSGDSTGSYNNNYATDNFAQEYSSYYMENGTQSSDVSVIFAYTDLIPKRNRNSQKNRLGKTSYKNFQDSKVYNGVSPNNRGDFETDEKQQIYIIKCHKKMNSQLLEQVKALYSHKYSECLKLRKKSVEIEQMYIKSNSEKNKLGGICAPENVVTEHNNIRNKLIDTRAVLIETTKQIQFIRRYFDLYIEQTSEV</sequence>
<dbReference type="AlphaFoldDB" id="A0A1R1X5Z1"/>
<evidence type="ECO:0000256" key="1">
    <source>
        <dbReference type="SAM" id="MobiDB-lite"/>
    </source>
</evidence>
<protein>
    <submittedName>
        <fullName evidence="2">Uncharacterized protein</fullName>
    </submittedName>
</protein>
<evidence type="ECO:0000313" key="2">
    <source>
        <dbReference type="EMBL" id="OMJ10032.1"/>
    </source>
</evidence>
<comment type="caution">
    <text evidence="2">The sequence shown here is derived from an EMBL/GenBank/DDBJ whole genome shotgun (WGS) entry which is preliminary data.</text>
</comment>
<proteinExistence type="predicted"/>
<dbReference type="OrthoDB" id="5564818at2759"/>
<accession>A0A1R1X5Z1</accession>
<feature type="region of interest" description="Disordered" evidence="1">
    <location>
        <begin position="39"/>
        <end position="64"/>
    </location>
</feature>
<organism evidence="2 3">
    <name type="scientific">Smittium culicis</name>
    <dbReference type="NCBI Taxonomy" id="133412"/>
    <lineage>
        <taxon>Eukaryota</taxon>
        <taxon>Fungi</taxon>
        <taxon>Fungi incertae sedis</taxon>
        <taxon>Zoopagomycota</taxon>
        <taxon>Kickxellomycotina</taxon>
        <taxon>Harpellomycetes</taxon>
        <taxon>Harpellales</taxon>
        <taxon>Legeriomycetaceae</taxon>
        <taxon>Smittium</taxon>
    </lineage>
</organism>
<evidence type="ECO:0000313" key="3">
    <source>
        <dbReference type="Proteomes" id="UP000187283"/>
    </source>
</evidence>
<feature type="compositionally biased region" description="Low complexity" evidence="1">
    <location>
        <begin position="47"/>
        <end position="61"/>
    </location>
</feature>
<gene>
    <name evidence="2" type="ORF">AYI70_g10579</name>
</gene>
<dbReference type="Proteomes" id="UP000187283">
    <property type="component" value="Unassembled WGS sequence"/>
</dbReference>
<keyword evidence="3" id="KW-1185">Reference proteome</keyword>
<dbReference type="EMBL" id="LSSN01005198">
    <property type="protein sequence ID" value="OMJ10032.1"/>
    <property type="molecule type" value="Genomic_DNA"/>
</dbReference>
<reference evidence="2 3" key="1">
    <citation type="submission" date="2017-01" db="EMBL/GenBank/DDBJ databases">
        <authorList>
            <person name="Mah S.A."/>
            <person name="Swanson W.J."/>
            <person name="Moy G.W."/>
            <person name="Vacquier V.D."/>
        </authorList>
    </citation>
    <scope>NUCLEOTIDE SEQUENCE [LARGE SCALE GENOMIC DNA]</scope>
    <source>
        <strain evidence="2 3">GSMNP</strain>
    </source>
</reference>
<name>A0A1R1X5Z1_9FUNG</name>